<dbReference type="EMBL" id="AQQV01000005">
    <property type="protein sequence ID" value="ORE85270.1"/>
    <property type="molecule type" value="Genomic_DNA"/>
</dbReference>
<keyword evidence="1" id="KW-0963">Cytoplasm</keyword>
<proteinExistence type="predicted"/>
<comment type="caution">
    <text evidence="6">The sequence shown here is derived from an EMBL/GenBank/DDBJ whole genome shotgun (WGS) entry which is preliminary data.</text>
</comment>
<dbReference type="Gene3D" id="1.10.1710.10">
    <property type="entry name" value="ProQ/FinO domain"/>
    <property type="match status" value="1"/>
</dbReference>
<feature type="compositionally biased region" description="Basic and acidic residues" evidence="4">
    <location>
        <begin position="117"/>
        <end position="134"/>
    </location>
</feature>
<sequence length="142" mass="16236">MSDSQTRKKNQQRSRRAREEWLPALIDRYPETFFEDPKARKPLKVGIHKDILADEGNQLASYQLTSALRWYTGALGYQLSIKAEAERIDLAGQSAGQVSAEDAKAAAEKVAAIRERMKGARERKEQDQRSDRWMKKLSKITT</sequence>
<dbReference type="PANTHER" id="PTHR38106:SF1">
    <property type="entry name" value="RNA CHAPERONE PROQ"/>
    <property type="match status" value="1"/>
</dbReference>
<dbReference type="InterPro" id="IPR023529">
    <property type="entry name" value="ProQ"/>
</dbReference>
<feature type="domain" description="ProQ/FinO" evidence="5">
    <location>
        <begin position="13"/>
        <end position="126"/>
    </location>
</feature>
<organism evidence="6 7">
    <name type="scientific">Oceanococcus atlanticus</name>
    <dbReference type="NCBI Taxonomy" id="1317117"/>
    <lineage>
        <taxon>Bacteria</taxon>
        <taxon>Pseudomonadati</taxon>
        <taxon>Pseudomonadota</taxon>
        <taxon>Gammaproteobacteria</taxon>
        <taxon>Chromatiales</taxon>
        <taxon>Oceanococcaceae</taxon>
        <taxon>Oceanococcus</taxon>
    </lineage>
</organism>
<dbReference type="InterPro" id="IPR036442">
    <property type="entry name" value="ProQ/FinO_sf"/>
</dbReference>
<dbReference type="STRING" id="1317117.ATO7_15842"/>
<dbReference type="GO" id="GO:0033592">
    <property type="term" value="F:RNA strand annealing activity"/>
    <property type="evidence" value="ECO:0007669"/>
    <property type="project" value="InterPro"/>
</dbReference>
<accession>A0A1Y1SBJ7</accession>
<dbReference type="AlphaFoldDB" id="A0A1Y1SBJ7"/>
<evidence type="ECO:0000256" key="3">
    <source>
        <dbReference type="ARBA" id="ARBA00023186"/>
    </source>
</evidence>
<reference evidence="6 7" key="1">
    <citation type="submission" date="2013-04" db="EMBL/GenBank/DDBJ databases">
        <title>Oceanococcus atlanticus 22II-S10r2 Genome Sequencing.</title>
        <authorList>
            <person name="Lai Q."/>
            <person name="Li G."/>
            <person name="Shao Z."/>
        </authorList>
    </citation>
    <scope>NUCLEOTIDE SEQUENCE [LARGE SCALE GENOMIC DNA]</scope>
    <source>
        <strain evidence="6 7">22II-S10r2</strain>
    </source>
</reference>
<gene>
    <name evidence="6" type="ORF">ATO7_15842</name>
</gene>
<keyword evidence="2" id="KW-0694">RNA-binding</keyword>
<evidence type="ECO:0000313" key="6">
    <source>
        <dbReference type="EMBL" id="ORE85270.1"/>
    </source>
</evidence>
<dbReference type="RefSeq" id="WP_083563414.1">
    <property type="nucleotide sequence ID" value="NZ_AQQV01000005.1"/>
</dbReference>
<dbReference type="GO" id="GO:0005829">
    <property type="term" value="C:cytosol"/>
    <property type="evidence" value="ECO:0007669"/>
    <property type="project" value="TreeGrafter"/>
</dbReference>
<keyword evidence="3" id="KW-0143">Chaperone</keyword>
<evidence type="ECO:0000256" key="1">
    <source>
        <dbReference type="ARBA" id="ARBA00022490"/>
    </source>
</evidence>
<protein>
    <submittedName>
        <fullName evidence="6">ProP expression regulator</fullName>
    </submittedName>
</protein>
<evidence type="ECO:0000256" key="4">
    <source>
        <dbReference type="SAM" id="MobiDB-lite"/>
    </source>
</evidence>
<evidence type="ECO:0000259" key="5">
    <source>
        <dbReference type="SMART" id="SM00945"/>
    </source>
</evidence>
<name>A0A1Y1SBJ7_9GAMM</name>
<dbReference type="GO" id="GO:0034057">
    <property type="term" value="F:RNA strand-exchange activity"/>
    <property type="evidence" value="ECO:0007669"/>
    <property type="project" value="InterPro"/>
</dbReference>
<dbReference type="OrthoDB" id="8421419at2"/>
<dbReference type="SMART" id="SM00945">
    <property type="entry name" value="ProQ"/>
    <property type="match status" value="1"/>
</dbReference>
<dbReference type="Proteomes" id="UP000192342">
    <property type="component" value="Unassembled WGS sequence"/>
</dbReference>
<dbReference type="SUPFAM" id="SSF48657">
    <property type="entry name" value="FinO-like"/>
    <property type="match status" value="1"/>
</dbReference>
<dbReference type="InterPro" id="IPR016103">
    <property type="entry name" value="ProQ/FinO"/>
</dbReference>
<dbReference type="GO" id="GO:0010608">
    <property type="term" value="P:post-transcriptional regulation of gene expression"/>
    <property type="evidence" value="ECO:0007669"/>
    <property type="project" value="InterPro"/>
</dbReference>
<dbReference type="PANTHER" id="PTHR38106">
    <property type="entry name" value="RNA CHAPERONE PROQ"/>
    <property type="match status" value="1"/>
</dbReference>
<evidence type="ECO:0000256" key="2">
    <source>
        <dbReference type="ARBA" id="ARBA00022884"/>
    </source>
</evidence>
<keyword evidence="7" id="KW-1185">Reference proteome</keyword>
<evidence type="ECO:0000313" key="7">
    <source>
        <dbReference type="Proteomes" id="UP000192342"/>
    </source>
</evidence>
<feature type="region of interest" description="Disordered" evidence="4">
    <location>
        <begin position="117"/>
        <end position="142"/>
    </location>
</feature>
<dbReference type="Pfam" id="PF04352">
    <property type="entry name" value="ProQ"/>
    <property type="match status" value="1"/>
</dbReference>